<dbReference type="EMBL" id="CP127247">
    <property type="protein sequence ID" value="WIY24272.1"/>
    <property type="molecule type" value="Genomic_DNA"/>
</dbReference>
<dbReference type="KEGG" id="ppso:QPJ95_16955"/>
<dbReference type="Gene3D" id="1.20.1600.10">
    <property type="entry name" value="Outer membrane efflux proteins (OEP)"/>
    <property type="match status" value="1"/>
</dbReference>
<organism evidence="1 2">
    <name type="scientific">Parasedimentitalea psychrophila</name>
    <dbReference type="NCBI Taxonomy" id="2997337"/>
    <lineage>
        <taxon>Bacteria</taxon>
        <taxon>Pseudomonadati</taxon>
        <taxon>Pseudomonadota</taxon>
        <taxon>Alphaproteobacteria</taxon>
        <taxon>Rhodobacterales</taxon>
        <taxon>Paracoccaceae</taxon>
        <taxon>Parasedimentitalea</taxon>
    </lineage>
</organism>
<dbReference type="SUPFAM" id="SSF56954">
    <property type="entry name" value="Outer membrane efflux proteins (OEP)"/>
    <property type="match status" value="1"/>
</dbReference>
<dbReference type="Proteomes" id="UP001238334">
    <property type="component" value="Chromosome"/>
</dbReference>
<dbReference type="RefSeq" id="WP_286018149.1">
    <property type="nucleotide sequence ID" value="NZ_CP127247.1"/>
</dbReference>
<proteinExistence type="predicted"/>
<dbReference type="AlphaFoldDB" id="A0A9Y2P1N5"/>
<protein>
    <submittedName>
        <fullName evidence="1">Uncharacterized protein</fullName>
    </submittedName>
</protein>
<gene>
    <name evidence="1" type="ORF">QPJ95_16955</name>
</gene>
<name>A0A9Y2P1N5_9RHOB</name>
<evidence type="ECO:0000313" key="1">
    <source>
        <dbReference type="EMBL" id="WIY24272.1"/>
    </source>
</evidence>
<reference evidence="1 2" key="1">
    <citation type="submission" date="2023-06" db="EMBL/GenBank/DDBJ databases">
        <title>Parasedimentitalea psychrophila sp. nov., a psychrophilic bacterium isolated from deep-sea sediment.</title>
        <authorList>
            <person name="Li A."/>
        </authorList>
    </citation>
    <scope>NUCLEOTIDE SEQUENCE [LARGE SCALE GENOMIC DNA]</scope>
    <source>
        <strain evidence="1 2">QS115</strain>
    </source>
</reference>
<keyword evidence="2" id="KW-1185">Reference proteome</keyword>
<accession>A0A9Y2P1N5</accession>
<evidence type="ECO:0000313" key="2">
    <source>
        <dbReference type="Proteomes" id="UP001238334"/>
    </source>
</evidence>
<sequence>MFALHRHQRAIKQAALAEDATRKVLVLARQHFLVGEANFLQVQDAERSSLAAENSLALDRRNLAIDYVPLNIALGGIYRPAGGLM</sequence>